<dbReference type="Proteomes" id="UP000095008">
    <property type="component" value="Unassembled WGS sequence"/>
</dbReference>
<feature type="transmembrane region" description="Helical" evidence="1">
    <location>
        <begin position="909"/>
        <end position="931"/>
    </location>
</feature>
<dbReference type="Gene3D" id="3.30.70.1430">
    <property type="entry name" value="Multidrug efflux transporter AcrB pore domain"/>
    <property type="match status" value="2"/>
</dbReference>
<dbReference type="SUPFAM" id="SSF82693">
    <property type="entry name" value="Multidrug efflux transporter AcrB pore domain, PN1, PN2, PC1 and PC2 subdomains"/>
    <property type="match status" value="3"/>
</dbReference>
<dbReference type="Gene3D" id="1.20.1640.10">
    <property type="entry name" value="Multidrug efflux transporter AcrB transmembrane domain"/>
    <property type="match status" value="2"/>
</dbReference>
<dbReference type="RefSeq" id="WP_065980315.1">
    <property type="nucleotide sequence ID" value="NZ_LWRY01000151.1"/>
</dbReference>
<dbReference type="InterPro" id="IPR001036">
    <property type="entry name" value="Acrflvin-R"/>
</dbReference>
<dbReference type="PRINTS" id="PR00702">
    <property type="entry name" value="ACRIFLAVINRP"/>
</dbReference>
<keyword evidence="1" id="KW-0812">Transmembrane</keyword>
<dbReference type="Pfam" id="PF00873">
    <property type="entry name" value="ACR_tran"/>
    <property type="match status" value="1"/>
</dbReference>
<keyword evidence="1" id="KW-0472">Membrane</keyword>
<feature type="transmembrane region" description="Helical" evidence="1">
    <location>
        <begin position="436"/>
        <end position="456"/>
    </location>
</feature>
<dbReference type="OrthoDB" id="9798415at2"/>
<gene>
    <name evidence="2" type="ORF">A6M23_12935</name>
</gene>
<accession>A0A1C2I4S5</accession>
<evidence type="ECO:0000256" key="1">
    <source>
        <dbReference type="SAM" id="Phobius"/>
    </source>
</evidence>
<dbReference type="PANTHER" id="PTHR32063:SF0">
    <property type="entry name" value="SWARMING MOTILITY PROTEIN SWRC"/>
    <property type="match status" value="1"/>
</dbReference>
<feature type="transmembrane region" description="Helical" evidence="1">
    <location>
        <begin position="390"/>
        <end position="415"/>
    </location>
</feature>
<organism evidence="2 3">
    <name type="scientific">Acidithiobacillus thiooxidans</name>
    <name type="common">Thiobacillus thiooxidans</name>
    <dbReference type="NCBI Taxonomy" id="930"/>
    <lineage>
        <taxon>Bacteria</taxon>
        <taxon>Pseudomonadati</taxon>
        <taxon>Pseudomonadota</taxon>
        <taxon>Acidithiobacillia</taxon>
        <taxon>Acidithiobacillales</taxon>
        <taxon>Acidithiobacillaceae</taxon>
        <taxon>Acidithiobacillus</taxon>
    </lineage>
</organism>
<feature type="transmembrane region" description="Helical" evidence="1">
    <location>
        <begin position="339"/>
        <end position="357"/>
    </location>
</feature>
<feature type="transmembrane region" description="Helical" evidence="1">
    <location>
        <begin position="525"/>
        <end position="545"/>
    </location>
</feature>
<dbReference type="PANTHER" id="PTHR32063">
    <property type="match status" value="1"/>
</dbReference>
<feature type="transmembrane region" description="Helical" evidence="1">
    <location>
        <begin position="879"/>
        <end position="903"/>
    </location>
</feature>
<proteinExistence type="predicted"/>
<dbReference type="EMBL" id="LWRY01000151">
    <property type="protein sequence ID" value="OCX70960.1"/>
    <property type="molecule type" value="Genomic_DNA"/>
</dbReference>
<reference evidence="2" key="1">
    <citation type="journal article" date="2016" name="Int. J. Mol. Sci.">
        <title>Comparative genomics of the extreme acidophile Acidithiobacillus thiooxidans reveals intraspecific divergence and niche adaptation.</title>
        <authorList>
            <person name="Zhang X."/>
            <person name="Feng X."/>
            <person name="Tao J."/>
            <person name="Ma L."/>
            <person name="Xiao Y."/>
            <person name="Liang Y."/>
            <person name="Liu X."/>
            <person name="Yin H."/>
        </authorList>
    </citation>
    <scope>NUCLEOTIDE SEQUENCE [LARGE SCALE GENOMIC DNA]</scope>
    <source>
        <strain evidence="2">DXS-W</strain>
    </source>
</reference>
<dbReference type="Gene3D" id="3.30.2090.10">
    <property type="entry name" value="Multidrug efflux transporter AcrB TolC docking domain, DN and DC subdomains"/>
    <property type="match status" value="2"/>
</dbReference>
<dbReference type="AlphaFoldDB" id="A0A1C2I4S5"/>
<dbReference type="Gene3D" id="3.30.70.1440">
    <property type="entry name" value="Multidrug efflux transporter AcrB pore domain"/>
    <property type="match status" value="1"/>
</dbReference>
<dbReference type="GO" id="GO:0005886">
    <property type="term" value="C:plasma membrane"/>
    <property type="evidence" value="ECO:0007669"/>
    <property type="project" value="TreeGrafter"/>
</dbReference>
<sequence>MKRYLNFLWTNRYSVLLACLLAAGAGWFALQGMPKSVFPSVVFPKVDVLIHTDNLPVRFMLLEVTEPMEEVAKGEPGVRMVRSQTSNGITKLHVYFNPGVNPDLAYLMLQARLAHVPLPTGAQMSVRLMTPNIYPFAQYALVSNHVGSAAMMPTFAFSIRPSILSIPGIYRVQGTGRGWPEVDVNLQPRRLAQYHLNPDAVLYALKAAQGPFYSGILDAYHEQFILATTPRPANVASLGRLTLPLGPPDSSGARTPLPLGAIATIHTGPPPIVREAAVGGYQHALLINISAQQGANVSAIAAKVATRIQALSHHLPQGVHLIKVYDLNHLIHSSLHDTWIALVLGSAIAWVVVLLFLRRWEGSLATLLVVPLAVLATLLILRTLGFGLNVITLGGITAAIGAMIDHAIVVLESGLHTLKGDGRQRRQQTVRRMVRVLPLMTLATLTSCIIFIPLIFLTGTIGILFRQMALAIVIALIISQIVALVLTPVLTIWIASRSQPTRRRRAEQYFRKHYMRSLVWGMRHSWIAIPVLGILAAGWLSMLVLPTAFLPHWDEGIFAVPFRTPVGSSVSDTYRVGKLLMRVALKNPNVKQVSLVVGRSLDNPYSPPNKGDLIVLLHNHHKASTRSVMNTLRHAFRDAVPNLMSLATQQLMARRLDDLSGSHAPLQIQLFGADSAILREDGKRLTTVLERSHLFQAINFRSFAAGPEVAITPSATAYIYGLTPSVIAQQVEIRFWGQTSGFLTHGEQIMPIRVNVSHGSRTPLNFRGLPIQLPSGTFTPLQSIATVHLRGAVPSISRQNLVPYADINLSPAKGEGLSVAAEKIRTIIRQLHLPKKIIATIGGNYREQTHSFEQMGFVLGGSLLLLLVLFGLQFGSQKAAIAALISIGAAASGSLLALLATGIDLDSTAFLGILLIFAIAVNNVILIFSRAQQMGGPNPHRLAVALAARQRFRPILMTMVADVLGFLPLAIGIGHGNDLLRPLAVAVMGGLTIAMVTSLWLAPVLYSLLYDRFSAFTKG</sequence>
<evidence type="ECO:0000313" key="2">
    <source>
        <dbReference type="EMBL" id="OCX70960.1"/>
    </source>
</evidence>
<comment type="caution">
    <text evidence="2">The sequence shown here is derived from an EMBL/GenBank/DDBJ whole genome shotgun (WGS) entry which is preliminary data.</text>
</comment>
<dbReference type="SUPFAM" id="SSF82866">
    <property type="entry name" value="Multidrug efflux transporter AcrB transmembrane domain"/>
    <property type="match status" value="2"/>
</dbReference>
<feature type="transmembrane region" description="Helical" evidence="1">
    <location>
        <begin position="468"/>
        <end position="495"/>
    </location>
</feature>
<name>A0A1C2I4S5_ACITH</name>
<dbReference type="Gene3D" id="3.30.70.1320">
    <property type="entry name" value="Multidrug efflux transporter AcrB pore domain like"/>
    <property type="match status" value="1"/>
</dbReference>
<feature type="transmembrane region" description="Helical" evidence="1">
    <location>
        <begin position="952"/>
        <end position="971"/>
    </location>
</feature>
<evidence type="ECO:0000313" key="3">
    <source>
        <dbReference type="Proteomes" id="UP000095008"/>
    </source>
</evidence>
<dbReference type="GO" id="GO:0042910">
    <property type="term" value="F:xenobiotic transmembrane transporter activity"/>
    <property type="evidence" value="ECO:0007669"/>
    <property type="project" value="TreeGrafter"/>
</dbReference>
<dbReference type="InterPro" id="IPR027463">
    <property type="entry name" value="AcrB_DN_DC_subdom"/>
</dbReference>
<keyword evidence="1" id="KW-1133">Transmembrane helix</keyword>
<keyword evidence="3" id="KW-1185">Reference proteome</keyword>
<dbReference type="SUPFAM" id="SSF82714">
    <property type="entry name" value="Multidrug efflux transporter AcrB TolC docking domain, DN and DC subdomains"/>
    <property type="match status" value="2"/>
</dbReference>
<feature type="transmembrane region" description="Helical" evidence="1">
    <location>
        <begin position="855"/>
        <end position="872"/>
    </location>
</feature>
<protein>
    <submittedName>
        <fullName evidence="2">Transporter</fullName>
    </submittedName>
</protein>
<feature type="transmembrane region" description="Helical" evidence="1">
    <location>
        <begin position="983"/>
        <end position="1009"/>
    </location>
</feature>
<feature type="transmembrane region" description="Helical" evidence="1">
    <location>
        <begin position="364"/>
        <end position="384"/>
    </location>
</feature>